<dbReference type="InterPro" id="IPR051411">
    <property type="entry name" value="Polyketide_trans_af380"/>
</dbReference>
<reference evidence="3 4" key="1">
    <citation type="journal article" date="2013" name="Int. J. Syst. Evol. Microbiol.">
        <title>Aquimarina gracilis sp. nov., isolated from the gut microflora of a mussel, Mytilus coruscus, and emended description of Aquimarina spongiae.</title>
        <authorList>
            <person name="Park S.C."/>
            <person name="Choe H.N."/>
            <person name="Baik K.S."/>
            <person name="Seong C.N."/>
        </authorList>
    </citation>
    <scope>NUCLEOTIDE SEQUENCE [LARGE SCALE GENOMIC DNA]</scope>
    <source>
        <strain evidence="3 4">PSC32</strain>
    </source>
</reference>
<evidence type="ECO:0000259" key="1">
    <source>
        <dbReference type="Pfam" id="PF12680"/>
    </source>
</evidence>
<dbReference type="SUPFAM" id="SSF54427">
    <property type="entry name" value="NTF2-like"/>
    <property type="match status" value="2"/>
</dbReference>
<evidence type="ECO:0000259" key="2">
    <source>
        <dbReference type="Pfam" id="PF13577"/>
    </source>
</evidence>
<organism evidence="3 4">
    <name type="scientific">Aquimarina gracilis</name>
    <dbReference type="NCBI Taxonomy" id="874422"/>
    <lineage>
        <taxon>Bacteria</taxon>
        <taxon>Pseudomonadati</taxon>
        <taxon>Bacteroidota</taxon>
        <taxon>Flavobacteriia</taxon>
        <taxon>Flavobacteriales</taxon>
        <taxon>Flavobacteriaceae</taxon>
        <taxon>Aquimarina</taxon>
    </lineage>
</organism>
<dbReference type="PANTHER" id="PTHR47751">
    <property type="entry name" value="SUPERFAMILY HYDROLASE, PUTATIVE (AFU_ORTHOLOGUE AFUA_2G16580)-RELATED"/>
    <property type="match status" value="1"/>
</dbReference>
<feature type="domain" description="SnoaL-like" evidence="2">
    <location>
        <begin position="44"/>
        <end position="162"/>
    </location>
</feature>
<dbReference type="InterPro" id="IPR037401">
    <property type="entry name" value="SnoaL-like"/>
</dbReference>
<dbReference type="PROSITE" id="PS51257">
    <property type="entry name" value="PROKAR_LIPOPROTEIN"/>
    <property type="match status" value="1"/>
</dbReference>
<evidence type="ECO:0000313" key="4">
    <source>
        <dbReference type="Proteomes" id="UP001327027"/>
    </source>
</evidence>
<gene>
    <name evidence="3" type="ORF">U6A24_05010</name>
</gene>
<evidence type="ECO:0000313" key="3">
    <source>
        <dbReference type="EMBL" id="MEB3344806.1"/>
    </source>
</evidence>
<dbReference type="Pfam" id="PF13577">
    <property type="entry name" value="SnoaL_4"/>
    <property type="match status" value="1"/>
</dbReference>
<keyword evidence="4" id="KW-1185">Reference proteome</keyword>
<sequence length="638" mass="71913">MKAIYIMLLSIFMITACKTEKKENNNTKEDSKMIAKNINSTEKERKEINQLIQTLFNEVDNRNWEEVKSTMADSVYTDYTALGGDDGFKSPDEILTGWKALLPGFEKTIHQIHNEAIWVAGNRASATLDAIATHYLDGKQWTVFVGYDTEYIKENESWKLARIDLSLYNQDGDTTLPAQALKNVEEGKTFNFKESVAKETVDQFFQALEARNLDEVLATMDTNVKQIMPLSPGNFPKSLTGIDAMRNQYTDVMSYTQKYDREYYLTADPNTVLVRYNGIVTTGEGKPYNNYYVGIFKTKNEKIIEFTEFFNPNILLNSWPGLQPETFSVHKSGATTDSGVSREKVSFTSNGIILKGHLFLPPGFDTSKKYPAAIVTGSWTSVKEQMPDEYASLMAKDGFITLTFDFTGFGESEGQPRQVEDYKLKIVDIKAATDFLISHKNVDVNDISGLGVCASSGYMAHAVAQDERLSKLILVAPWLHNPEIAKSIYDMRPGGTDRLIKAAKEAKVNYAKTGEMEYVLAASELDPLSAMFVPENVFDYYLNPSKAAGKLYDNRFAISSWEPWLTFDGISIGEKIKQPVFIVHSESGAVPQGTKQFYELLSGKKEIKWLNEYNQQQLYFEKEAVNDAMAAVIDYLKK</sequence>
<dbReference type="SUPFAM" id="SSF53474">
    <property type="entry name" value="alpha/beta-Hydrolases"/>
    <property type="match status" value="1"/>
</dbReference>
<dbReference type="InterPro" id="IPR029058">
    <property type="entry name" value="AB_hydrolase_fold"/>
</dbReference>
<dbReference type="InterPro" id="IPR032710">
    <property type="entry name" value="NTF2-like_dom_sf"/>
</dbReference>
<feature type="domain" description="SnoaL-like" evidence="1">
    <location>
        <begin position="201"/>
        <end position="305"/>
    </location>
</feature>
<dbReference type="Gene3D" id="1.10.10.800">
    <property type="match status" value="1"/>
</dbReference>
<dbReference type="PANTHER" id="PTHR47751:SF1">
    <property type="entry name" value="SUPERFAMILY HYDROLASE, PUTATIVE (AFU_ORTHOLOGUE AFUA_2G16580)-RELATED"/>
    <property type="match status" value="1"/>
</dbReference>
<dbReference type="RefSeq" id="WP_324178844.1">
    <property type="nucleotide sequence ID" value="NZ_BAABAW010000003.1"/>
</dbReference>
<dbReference type="EMBL" id="JAYKLX010000002">
    <property type="protein sequence ID" value="MEB3344806.1"/>
    <property type="molecule type" value="Genomic_DNA"/>
</dbReference>
<dbReference type="Gene3D" id="3.10.450.50">
    <property type="match status" value="2"/>
</dbReference>
<dbReference type="Proteomes" id="UP001327027">
    <property type="component" value="Unassembled WGS sequence"/>
</dbReference>
<accession>A0ABU5ZU60</accession>
<protein>
    <submittedName>
        <fullName evidence="3">Nuclear transport factor 2 family protein</fullName>
    </submittedName>
</protein>
<proteinExistence type="predicted"/>
<name>A0ABU5ZU60_9FLAO</name>
<dbReference type="Gene3D" id="3.40.50.1820">
    <property type="entry name" value="alpha/beta hydrolase"/>
    <property type="match status" value="1"/>
</dbReference>
<comment type="caution">
    <text evidence="3">The sequence shown here is derived from an EMBL/GenBank/DDBJ whole genome shotgun (WGS) entry which is preliminary data.</text>
</comment>
<dbReference type="Pfam" id="PF12680">
    <property type="entry name" value="SnoaL_2"/>
    <property type="match status" value="1"/>
</dbReference>